<evidence type="ECO:0000313" key="7">
    <source>
        <dbReference type="EMBL" id="GFR50668.1"/>
    </source>
</evidence>
<proteinExistence type="predicted"/>
<evidence type="ECO:0008006" key="9">
    <source>
        <dbReference type="Google" id="ProtNLM"/>
    </source>
</evidence>
<dbReference type="PROSITE" id="PS50294">
    <property type="entry name" value="WD_REPEATS_REGION"/>
    <property type="match status" value="1"/>
</dbReference>
<dbReference type="Pfam" id="PF25171">
    <property type="entry name" value="Beta-prop_WDR36-Utp21_1st"/>
    <property type="match status" value="1"/>
</dbReference>
<dbReference type="InterPro" id="IPR059157">
    <property type="entry name" value="WDR36-Utp21_N"/>
</dbReference>
<dbReference type="InterPro" id="IPR011047">
    <property type="entry name" value="Quinoprotein_ADH-like_sf"/>
</dbReference>
<evidence type="ECO:0000259" key="5">
    <source>
        <dbReference type="Pfam" id="PF04192"/>
    </source>
</evidence>
<dbReference type="SUPFAM" id="SSF50998">
    <property type="entry name" value="Quinoprotein alcohol dehydrogenase-like"/>
    <property type="match status" value="1"/>
</dbReference>
<keyword evidence="2" id="KW-0677">Repeat</keyword>
<name>A0AAD3DZG3_9CHLO</name>
<dbReference type="PROSITE" id="PS00678">
    <property type="entry name" value="WD_REPEATS_1"/>
    <property type="match status" value="2"/>
</dbReference>
<feature type="domain" description="WDR36/Utp21 N-terminal" evidence="6">
    <location>
        <begin position="59"/>
        <end position="352"/>
    </location>
</feature>
<accession>A0AAD3DZG3</accession>
<evidence type="ECO:0000313" key="8">
    <source>
        <dbReference type="Proteomes" id="UP001054857"/>
    </source>
</evidence>
<dbReference type="PROSITE" id="PS50082">
    <property type="entry name" value="WD_REPEATS_2"/>
    <property type="match status" value="3"/>
</dbReference>
<dbReference type="InterPro" id="IPR019775">
    <property type="entry name" value="WD40_repeat_CS"/>
</dbReference>
<organism evidence="7 8">
    <name type="scientific">Astrephomene gubernaculifera</name>
    <dbReference type="NCBI Taxonomy" id="47775"/>
    <lineage>
        <taxon>Eukaryota</taxon>
        <taxon>Viridiplantae</taxon>
        <taxon>Chlorophyta</taxon>
        <taxon>core chlorophytes</taxon>
        <taxon>Chlorophyceae</taxon>
        <taxon>CS clade</taxon>
        <taxon>Chlamydomonadales</taxon>
        <taxon>Astrephomenaceae</taxon>
        <taxon>Astrephomene</taxon>
    </lineage>
</organism>
<feature type="compositionally biased region" description="Acidic residues" evidence="4">
    <location>
        <begin position="778"/>
        <end position="794"/>
    </location>
</feature>
<dbReference type="GO" id="GO:0034388">
    <property type="term" value="C:Pwp2p-containing subcomplex of 90S preribosome"/>
    <property type="evidence" value="ECO:0007669"/>
    <property type="project" value="TreeGrafter"/>
</dbReference>
<sequence>LKITSIFLTELCYILKAINTYRANALMEVAPLFKPFRALGYITDNVPFAVNRRGKETYVTVSVGKAWQVYNTTKLTLSLVGPQLPGDIRALACKNDLTFAAIGGDIVECKRVHRSGVYRGGHSGPVRQLLVLGDLLLSLGSEAQGGGRLVVWQIGKYDEPKRVLELGSGFSPSCMCHPDTYLHKVLLGGEGGSLQLWNFTSGEKLFTFAGWGSAVKCLVSSPALDVVGVGLADGRAVLHNIRYDEQVASFANAAGAGLAADGLLGGGAGTAAARSGGACTTLSFRSGSTGVPLMAAGGGAGVVTVWHLEGRRLHTVIRDAHDAPLLSLHFFPGEPLLMSSAADNSIKHWVFDSADAMPRLLRFRAGHAAPPTTVRHYGQGGLRLLSAGCDRSFRVFSVHQDQQSRELSQGHTASRAKKLRVRQEELRLERVVDMDACEVRERDWANVITAHEGDPAAYTWRLAHFSLGDHVLTPPQEELRGASAAPVTSVSISRCGNFGLVGSASGRLDRYNMQSGLHRGAYYRPAAGAAGAGVAAASTKGSAAGSAASAASEPQPAHGAAVVGCASDGANRLLVSVGMDGVLRVWDFRAQTLRAEVALGCPAGRLVLHPVSGLAAVALADASLRVYDIEVPRLVRRFRGHSDRVTGMHLSSDGRWLLSAAMDGTMRVWDIPAAQCLQVMKLGSPVTSLSLSPSLDLLATTHVNRRGIYLWSNQALFGLSAAIPHSSSPVPVVRASLPSVSDGHRQQQQPEVGKGKRKGRNAEEEEEEEAGAERMDVDGDAEDEDGFSEDEEEEEARRRAASAAASASTEEPPRPYAELDPASGGPLPLAPELVTLSLLPRSHWDSLTHIEVIKARNKPMQPPKKPEAAPFFLPTLPGLSANPVFDAAAAANGDDAGRMATEAGEEAEEAAEAGAGPGSAADAAAAGSRVVRLQGGKRGAAAAANGDGGAPVSAFIRQLRKAAAAAAAAAAGTTKPDAAGRSGNGDAASSSTSVLECYGPVMALLRAMSPTAIDRELRAMQVLEGSSSEATDVADLAALLDMLAVWLEARRDFEFCQALLSVVLGQQGELIAARPELTERAVRLRAAVAASWRR</sequence>
<dbReference type="InterPro" id="IPR001680">
    <property type="entry name" value="WD40_rpt"/>
</dbReference>
<evidence type="ECO:0000256" key="3">
    <source>
        <dbReference type="PROSITE-ProRule" id="PRU00221"/>
    </source>
</evidence>
<protein>
    <recommendedName>
        <fullName evidence="9">Small-subunit processome Utp21 domain-containing protein</fullName>
    </recommendedName>
</protein>
<evidence type="ECO:0000256" key="1">
    <source>
        <dbReference type="ARBA" id="ARBA00022574"/>
    </source>
</evidence>
<dbReference type="EMBL" id="BMAR01000040">
    <property type="protein sequence ID" value="GFR50668.1"/>
    <property type="molecule type" value="Genomic_DNA"/>
</dbReference>
<dbReference type="InterPro" id="IPR015943">
    <property type="entry name" value="WD40/YVTN_repeat-like_dom_sf"/>
</dbReference>
<feature type="non-terminal residue" evidence="7">
    <location>
        <position position="1094"/>
    </location>
</feature>
<dbReference type="Pfam" id="PF04192">
    <property type="entry name" value="Utp21"/>
    <property type="match status" value="2"/>
</dbReference>
<comment type="caution">
    <text evidence="7">The sequence shown here is derived from an EMBL/GenBank/DDBJ whole genome shotgun (WGS) entry which is preliminary data.</text>
</comment>
<reference evidence="7 8" key="1">
    <citation type="journal article" date="2021" name="Sci. Rep.">
        <title>Genome sequencing of the multicellular alga Astrephomene provides insights into convergent evolution of germ-soma differentiation.</title>
        <authorList>
            <person name="Yamashita S."/>
            <person name="Yamamoto K."/>
            <person name="Matsuzaki R."/>
            <person name="Suzuki S."/>
            <person name="Yamaguchi H."/>
            <person name="Hirooka S."/>
            <person name="Minakuchi Y."/>
            <person name="Miyagishima S."/>
            <person name="Kawachi M."/>
            <person name="Toyoda A."/>
            <person name="Nozaki H."/>
        </authorList>
    </citation>
    <scope>NUCLEOTIDE SEQUENCE [LARGE SCALE GENOMIC DNA]</scope>
    <source>
        <strain evidence="7 8">NIES-4017</strain>
    </source>
</reference>
<dbReference type="GO" id="GO:0032040">
    <property type="term" value="C:small-subunit processome"/>
    <property type="evidence" value="ECO:0007669"/>
    <property type="project" value="InterPro"/>
</dbReference>
<dbReference type="GO" id="GO:0006364">
    <property type="term" value="P:rRNA processing"/>
    <property type="evidence" value="ECO:0007669"/>
    <property type="project" value="InterPro"/>
</dbReference>
<dbReference type="InterPro" id="IPR007319">
    <property type="entry name" value="WDR36/Utp21_C"/>
</dbReference>
<feature type="repeat" description="WD" evidence="3">
    <location>
        <begin position="638"/>
        <end position="679"/>
    </location>
</feature>
<feature type="domain" description="WDR36/Utp21 C-terminal" evidence="5">
    <location>
        <begin position="997"/>
        <end position="1093"/>
    </location>
</feature>
<keyword evidence="1 3" id="KW-0853">WD repeat</keyword>
<feature type="non-terminal residue" evidence="7">
    <location>
        <position position="1"/>
    </location>
</feature>
<keyword evidence="8" id="KW-1185">Reference proteome</keyword>
<evidence type="ECO:0000259" key="6">
    <source>
        <dbReference type="Pfam" id="PF25171"/>
    </source>
</evidence>
<dbReference type="InterPro" id="IPR036322">
    <property type="entry name" value="WD40_repeat_dom_sf"/>
</dbReference>
<evidence type="ECO:0000256" key="4">
    <source>
        <dbReference type="SAM" id="MobiDB-lite"/>
    </source>
</evidence>
<feature type="compositionally biased region" description="Low complexity" evidence="4">
    <location>
        <begin position="912"/>
        <end position="921"/>
    </location>
</feature>
<dbReference type="PANTHER" id="PTHR22840:SF12">
    <property type="entry name" value="WD REPEAT-CONTAINING PROTEIN 36"/>
    <property type="match status" value="1"/>
</dbReference>
<gene>
    <name evidence="7" type="ORF">Agub_g12918</name>
</gene>
<dbReference type="Gene3D" id="2.130.10.10">
    <property type="entry name" value="YVTN repeat-like/Quinoprotein amine dehydrogenase"/>
    <property type="match status" value="2"/>
</dbReference>
<dbReference type="AlphaFoldDB" id="A0AAD3DZG3"/>
<feature type="compositionally biased region" description="Low complexity" evidence="4">
    <location>
        <begin position="801"/>
        <end position="810"/>
    </location>
</feature>
<feature type="repeat" description="WD" evidence="3">
    <location>
        <begin position="318"/>
        <end position="359"/>
    </location>
</feature>
<dbReference type="Proteomes" id="UP001054857">
    <property type="component" value="Unassembled WGS sequence"/>
</dbReference>
<feature type="region of interest" description="Disordered" evidence="4">
    <location>
        <begin position="728"/>
        <end position="823"/>
    </location>
</feature>
<dbReference type="PANTHER" id="PTHR22840">
    <property type="entry name" value="WD REPEAT-CONTAINING PROTEIN 36"/>
    <property type="match status" value="1"/>
</dbReference>
<dbReference type="Pfam" id="PF25168">
    <property type="entry name" value="Beta-prop_WDR36-Utp21_2nd"/>
    <property type="match status" value="1"/>
</dbReference>
<dbReference type="SMART" id="SM00320">
    <property type="entry name" value="WD40"/>
    <property type="match status" value="9"/>
</dbReference>
<feature type="domain" description="WDR36/Utp21 C-terminal" evidence="5">
    <location>
        <begin position="829"/>
        <end position="895"/>
    </location>
</feature>
<evidence type="ECO:0000256" key="2">
    <source>
        <dbReference type="ARBA" id="ARBA00022737"/>
    </source>
</evidence>
<dbReference type="SUPFAM" id="SSF50978">
    <property type="entry name" value="WD40 repeat-like"/>
    <property type="match status" value="1"/>
</dbReference>
<feature type="region of interest" description="Disordered" evidence="4">
    <location>
        <begin position="896"/>
        <end position="921"/>
    </location>
</feature>
<feature type="repeat" description="WD" evidence="3">
    <location>
        <begin position="555"/>
        <end position="596"/>
    </location>
</feature>